<reference evidence="2 3" key="1">
    <citation type="submission" date="2021-11" db="EMBL/GenBank/DDBJ databases">
        <authorList>
            <person name="Oh E.-T."/>
            <person name="Kim S.-B."/>
        </authorList>
    </citation>
    <scope>NUCLEOTIDE SEQUENCE [LARGE SCALE GENOMIC DNA]</scope>
    <source>
        <strain evidence="2 3">MMS20-SJTN17</strain>
    </source>
</reference>
<keyword evidence="1" id="KW-0472">Membrane</keyword>
<evidence type="ECO:0000313" key="2">
    <source>
        <dbReference type="EMBL" id="MCC8405877.1"/>
    </source>
</evidence>
<gene>
    <name evidence="2" type="ORF">LJ655_29165</name>
</gene>
<protein>
    <submittedName>
        <fullName evidence="2">Uncharacterized protein</fullName>
    </submittedName>
</protein>
<feature type="transmembrane region" description="Helical" evidence="1">
    <location>
        <begin position="209"/>
        <end position="232"/>
    </location>
</feature>
<proteinExistence type="predicted"/>
<keyword evidence="1" id="KW-1133">Transmembrane helix</keyword>
<feature type="transmembrane region" description="Helical" evidence="1">
    <location>
        <begin position="166"/>
        <end position="188"/>
    </location>
</feature>
<dbReference type="Proteomes" id="UP001430614">
    <property type="component" value="Unassembled WGS sequence"/>
</dbReference>
<sequence>MIRTTLPILGILCAASGVVALASRERHDSVPRNRQRLAGSLHSPLPAPRLARRAAHAPVPGHASLAHIDAARGFNHGSALLAFSVLADSAVEHYRGSFENRAMYAPLLSATCSLLAGLHGGRDHTEASHAARRAVYLAAAATGVAGSVFHLYNVTKRPGGFSWHNLFYGAPLGAPTSLLLSGALGAIAEQLRDQPAVDPQLFGMPAGRALALLVSAGLIGTVGEVALLHFRGAFQHRAMYAPVTIAPVAAALLANAALAPARPRWFARLWLRITAALGFAGSAFHVRGVARSQGGWRNWSQNVPNGPPLPAPPAFTALAAAGLAALRLRETER</sequence>
<keyword evidence="3" id="KW-1185">Reference proteome</keyword>
<feature type="transmembrane region" description="Helical" evidence="1">
    <location>
        <begin position="310"/>
        <end position="328"/>
    </location>
</feature>
<comment type="caution">
    <text evidence="2">The sequence shown here is derived from an EMBL/GenBank/DDBJ whole genome shotgun (WGS) entry which is preliminary data.</text>
</comment>
<accession>A0ABS8KM91</accession>
<evidence type="ECO:0000256" key="1">
    <source>
        <dbReference type="SAM" id="Phobius"/>
    </source>
</evidence>
<feature type="transmembrane region" description="Helical" evidence="1">
    <location>
        <begin position="134"/>
        <end position="154"/>
    </location>
</feature>
<feature type="transmembrane region" description="Helical" evidence="1">
    <location>
        <begin position="270"/>
        <end position="290"/>
    </location>
</feature>
<dbReference type="RefSeq" id="WP_230564628.1">
    <property type="nucleotide sequence ID" value="NZ_JAJITC010000029.1"/>
</dbReference>
<keyword evidence="1" id="KW-0812">Transmembrane</keyword>
<name>A0ABS8KM91_9BURK</name>
<feature type="transmembrane region" description="Helical" evidence="1">
    <location>
        <begin position="238"/>
        <end position="258"/>
    </location>
</feature>
<evidence type="ECO:0000313" key="3">
    <source>
        <dbReference type="Proteomes" id="UP001430614"/>
    </source>
</evidence>
<dbReference type="EMBL" id="JAJITC010000029">
    <property type="protein sequence ID" value="MCC8405877.1"/>
    <property type="molecule type" value="Genomic_DNA"/>
</dbReference>
<organism evidence="2 3">
    <name type="scientific">Paraburkholderia translucens</name>
    <dbReference type="NCBI Taxonomy" id="2886945"/>
    <lineage>
        <taxon>Bacteria</taxon>
        <taxon>Pseudomonadati</taxon>
        <taxon>Pseudomonadota</taxon>
        <taxon>Betaproteobacteria</taxon>
        <taxon>Burkholderiales</taxon>
        <taxon>Burkholderiaceae</taxon>
        <taxon>Paraburkholderia</taxon>
    </lineage>
</organism>